<evidence type="ECO:0000313" key="1">
    <source>
        <dbReference type="EMBL" id="KAA3436584.1"/>
    </source>
</evidence>
<evidence type="ECO:0000313" key="2">
    <source>
        <dbReference type="Proteomes" id="UP000324133"/>
    </source>
</evidence>
<proteinExistence type="predicted"/>
<organism evidence="1 2">
    <name type="scientific">Rufibacter hautae</name>
    <dbReference type="NCBI Taxonomy" id="2595005"/>
    <lineage>
        <taxon>Bacteria</taxon>
        <taxon>Pseudomonadati</taxon>
        <taxon>Bacteroidota</taxon>
        <taxon>Cytophagia</taxon>
        <taxon>Cytophagales</taxon>
        <taxon>Hymenobacteraceae</taxon>
        <taxon>Rufibacter</taxon>
    </lineage>
</organism>
<dbReference type="Pfam" id="PF07388">
    <property type="entry name" value="A-2_8-polyST"/>
    <property type="match status" value="1"/>
</dbReference>
<accession>A0A5B6TC29</accession>
<sequence>MNEKPNLLVVCDYNRKDFLDLFKVCKQDFNFYFIEYASKNEVKNEAYKEYGQILFWKDYNDAFDLLDKINPCKVIFFFIESYNHVALNVACKERSIITCHLEHGFRDYELKASLEKITSLHKTKKHLYLLDVLSNFLVKAKTRLFFKRTVQKVSSEPKEFLERYYAVRSKNSIFNTFKLINSSYRTADLYISFSPKIYKAHQLADHLEENQKVVFIGLPSFDQWSDLQSSSQRLKAVLFIDQAFVKQGLLGWTKSYKERFVSKLTEECGKAGYILFAKIHPLEEPSGWDTLQSQGKLKLIDNDGFSELVSKVEVVMGFYSTLLMPLVAFPHTTIITLENHPVDEVFPSKFLVDSGVGHPVYQIENLSQVLSSIDELHKSQLLNKKSFIENWMFKLDGKAGERLREVLLS</sequence>
<reference evidence="1 2" key="1">
    <citation type="submission" date="2019-07" db="EMBL/GenBank/DDBJ databases">
        <title>Rufibacter sp. nov., isolated from lake sediment.</title>
        <authorList>
            <person name="Qu J.-H."/>
        </authorList>
    </citation>
    <scope>NUCLEOTIDE SEQUENCE [LARGE SCALE GENOMIC DNA]</scope>
    <source>
        <strain evidence="1 2">NBS58-1</strain>
    </source>
</reference>
<name>A0A5B6TC29_9BACT</name>
<dbReference type="EMBL" id="VKKY01000003">
    <property type="protein sequence ID" value="KAA3436584.1"/>
    <property type="molecule type" value="Genomic_DNA"/>
</dbReference>
<dbReference type="RefSeq" id="WP_149092525.1">
    <property type="nucleotide sequence ID" value="NZ_VKKY01000003.1"/>
</dbReference>
<protein>
    <submittedName>
        <fullName evidence="1">Uncharacterized protein</fullName>
    </submittedName>
</protein>
<dbReference type="AlphaFoldDB" id="A0A5B6TC29"/>
<dbReference type="InterPro" id="IPR010866">
    <property type="entry name" value="A-2_8-polyST"/>
</dbReference>
<dbReference type="Proteomes" id="UP000324133">
    <property type="component" value="Unassembled WGS sequence"/>
</dbReference>
<comment type="caution">
    <text evidence="1">The sequence shown here is derived from an EMBL/GenBank/DDBJ whole genome shotgun (WGS) entry which is preliminary data.</text>
</comment>
<keyword evidence="2" id="KW-1185">Reference proteome</keyword>
<dbReference type="OrthoDB" id="848680at2"/>
<gene>
    <name evidence="1" type="ORF">FOA19_19560</name>
</gene>